<feature type="domain" description="CMP/dCMP-type deaminase" evidence="1">
    <location>
        <begin position="15"/>
        <end position="128"/>
    </location>
</feature>
<dbReference type="Pfam" id="PF00383">
    <property type="entry name" value="dCMP_cyt_deam_1"/>
    <property type="match status" value="1"/>
</dbReference>
<protein>
    <recommendedName>
        <fullName evidence="1">CMP/dCMP-type deaminase domain-containing protein</fullName>
    </recommendedName>
</protein>
<dbReference type="GO" id="GO:0006152">
    <property type="term" value="P:purine nucleoside catabolic process"/>
    <property type="evidence" value="ECO:0007669"/>
    <property type="project" value="TreeGrafter"/>
</dbReference>
<dbReference type="SUPFAM" id="SSF53927">
    <property type="entry name" value="Cytidine deaminase-like"/>
    <property type="match status" value="1"/>
</dbReference>
<proteinExistence type="predicted"/>
<keyword evidence="3" id="KW-1185">Reference proteome</keyword>
<accession>A0A8J8T273</accession>
<dbReference type="InterPro" id="IPR016193">
    <property type="entry name" value="Cytidine_deaminase-like"/>
</dbReference>
<dbReference type="OrthoDB" id="416378at2759"/>
<dbReference type="InterPro" id="IPR002125">
    <property type="entry name" value="CMP_dCMP_dom"/>
</dbReference>
<evidence type="ECO:0000259" key="1">
    <source>
        <dbReference type="PROSITE" id="PS51747"/>
    </source>
</evidence>
<sequence length="166" mass="18434">MQYETRITNNKFLANKHAEILDRAVDIATKNVTSGGGPFGAIIVDREGNNIAESADSVERTLDPTAHAEICAIREACKKLNSSQLDGCILYASCEPCSMCLSAAYLSRLERIYYAADRSIAVKAGLSYDDIGAPISKSQIQMERLQVIEKDRPFDMWRLQQLKTEL</sequence>
<dbReference type="PANTHER" id="PTHR11079:SF161">
    <property type="entry name" value="CMP_DCMP-TYPE DEAMINASE DOMAIN-CONTAINING PROTEIN"/>
    <property type="match status" value="1"/>
</dbReference>
<dbReference type="PROSITE" id="PS51747">
    <property type="entry name" value="CYT_DCMP_DEAMINASES_2"/>
    <property type="match status" value="1"/>
</dbReference>
<dbReference type="PANTHER" id="PTHR11079">
    <property type="entry name" value="CYTOSINE DEAMINASE FAMILY MEMBER"/>
    <property type="match status" value="1"/>
</dbReference>
<dbReference type="AlphaFoldDB" id="A0A8J8T273"/>
<reference evidence="2" key="1">
    <citation type="submission" date="2019-06" db="EMBL/GenBank/DDBJ databases">
        <authorList>
            <person name="Zheng W."/>
        </authorList>
    </citation>
    <scope>NUCLEOTIDE SEQUENCE</scope>
    <source>
        <strain evidence="2">QDHG01</strain>
    </source>
</reference>
<dbReference type="GO" id="GO:0047974">
    <property type="term" value="F:guanosine deaminase activity"/>
    <property type="evidence" value="ECO:0007669"/>
    <property type="project" value="TreeGrafter"/>
</dbReference>
<dbReference type="Proteomes" id="UP000785679">
    <property type="component" value="Unassembled WGS sequence"/>
</dbReference>
<dbReference type="EMBL" id="RRYP01009879">
    <property type="protein sequence ID" value="TNV78768.1"/>
    <property type="molecule type" value="Genomic_DNA"/>
</dbReference>
<dbReference type="CDD" id="cd01285">
    <property type="entry name" value="nucleoside_deaminase"/>
    <property type="match status" value="1"/>
</dbReference>
<gene>
    <name evidence="2" type="ORF">FGO68_gene452</name>
</gene>
<evidence type="ECO:0000313" key="2">
    <source>
        <dbReference type="EMBL" id="TNV78768.1"/>
    </source>
</evidence>
<evidence type="ECO:0000313" key="3">
    <source>
        <dbReference type="Proteomes" id="UP000785679"/>
    </source>
</evidence>
<name>A0A8J8T273_HALGN</name>
<organism evidence="2 3">
    <name type="scientific">Halteria grandinella</name>
    <dbReference type="NCBI Taxonomy" id="5974"/>
    <lineage>
        <taxon>Eukaryota</taxon>
        <taxon>Sar</taxon>
        <taxon>Alveolata</taxon>
        <taxon>Ciliophora</taxon>
        <taxon>Intramacronucleata</taxon>
        <taxon>Spirotrichea</taxon>
        <taxon>Stichotrichia</taxon>
        <taxon>Sporadotrichida</taxon>
        <taxon>Halteriidae</taxon>
        <taxon>Halteria</taxon>
    </lineage>
</organism>
<comment type="caution">
    <text evidence="2">The sequence shown here is derived from an EMBL/GenBank/DDBJ whole genome shotgun (WGS) entry which is preliminary data.</text>
</comment>
<dbReference type="Gene3D" id="3.40.140.10">
    <property type="entry name" value="Cytidine Deaminase, domain 2"/>
    <property type="match status" value="1"/>
</dbReference>